<name>A0A0A5GCE2_9BACI</name>
<dbReference type="PIRSF" id="PIRSF003107">
    <property type="entry name" value="PhoU"/>
    <property type="match status" value="1"/>
</dbReference>
<dbReference type="GO" id="GO:0045936">
    <property type="term" value="P:negative regulation of phosphate metabolic process"/>
    <property type="evidence" value="ECO:0007669"/>
    <property type="project" value="InterPro"/>
</dbReference>
<keyword evidence="6 7" id="KW-0592">Phosphate transport</keyword>
<dbReference type="AlphaFoldDB" id="A0A0A5GCE2"/>
<dbReference type="Gene3D" id="1.20.58.220">
    <property type="entry name" value="Phosphate transport system protein phou homolog 2, domain 2"/>
    <property type="match status" value="1"/>
</dbReference>
<comment type="caution">
    <text evidence="9">The sequence shown here is derived from an EMBL/GenBank/DDBJ whole genome shotgun (WGS) entry which is preliminary data.</text>
</comment>
<evidence type="ECO:0000256" key="3">
    <source>
        <dbReference type="ARBA" id="ARBA00011738"/>
    </source>
</evidence>
<reference evidence="9 10" key="1">
    <citation type="submission" date="2013-08" db="EMBL/GenBank/DDBJ databases">
        <authorList>
            <person name="Huang J."/>
            <person name="Wang G."/>
        </authorList>
    </citation>
    <scope>NUCLEOTIDE SEQUENCE [LARGE SCALE GENOMIC DNA]</scope>
    <source>
        <strain evidence="9 10">JSM 076056</strain>
    </source>
</reference>
<dbReference type="PANTHER" id="PTHR42930:SF3">
    <property type="entry name" value="PHOSPHATE-SPECIFIC TRANSPORT SYSTEM ACCESSORY PROTEIN PHOU"/>
    <property type="match status" value="1"/>
</dbReference>
<evidence type="ECO:0000256" key="6">
    <source>
        <dbReference type="ARBA" id="ARBA00022592"/>
    </source>
</evidence>
<evidence type="ECO:0000256" key="2">
    <source>
        <dbReference type="ARBA" id="ARBA00008107"/>
    </source>
</evidence>
<comment type="subunit">
    <text evidence="3 7">Homodimer.</text>
</comment>
<comment type="similarity">
    <text evidence="2 7">Belongs to the PhoU family.</text>
</comment>
<dbReference type="GO" id="GO:0005737">
    <property type="term" value="C:cytoplasm"/>
    <property type="evidence" value="ECO:0007669"/>
    <property type="project" value="UniProtKB-SubCell"/>
</dbReference>
<comment type="subcellular location">
    <subcellularLocation>
        <location evidence="1 7">Cytoplasm</location>
    </subcellularLocation>
</comment>
<accession>A0A0A5GCE2</accession>
<evidence type="ECO:0000313" key="10">
    <source>
        <dbReference type="Proteomes" id="UP000030528"/>
    </source>
</evidence>
<evidence type="ECO:0000256" key="7">
    <source>
        <dbReference type="PIRNR" id="PIRNR003107"/>
    </source>
</evidence>
<keyword evidence="4 7" id="KW-0813">Transport</keyword>
<keyword evidence="5 7" id="KW-0963">Cytoplasm</keyword>
<dbReference type="NCBIfam" id="TIGR02135">
    <property type="entry name" value="phoU_full"/>
    <property type="match status" value="1"/>
</dbReference>
<dbReference type="OrthoDB" id="9814256at2"/>
<dbReference type="RefSeq" id="WP_026801015.1">
    <property type="nucleotide sequence ID" value="NZ_AULI01000012.1"/>
</dbReference>
<dbReference type="EMBL" id="AVPE01000012">
    <property type="protein sequence ID" value="KGX90856.1"/>
    <property type="molecule type" value="Genomic_DNA"/>
</dbReference>
<dbReference type="Proteomes" id="UP000030528">
    <property type="component" value="Unassembled WGS sequence"/>
</dbReference>
<feature type="domain" description="PhoU" evidence="8">
    <location>
        <begin position="121"/>
        <end position="206"/>
    </location>
</feature>
<dbReference type="InterPro" id="IPR038078">
    <property type="entry name" value="PhoU-like_sf"/>
</dbReference>
<evidence type="ECO:0000256" key="4">
    <source>
        <dbReference type="ARBA" id="ARBA00022448"/>
    </source>
</evidence>
<dbReference type="SUPFAM" id="SSF109755">
    <property type="entry name" value="PhoU-like"/>
    <property type="match status" value="1"/>
</dbReference>
<dbReference type="FunFam" id="1.20.58.220:FF:000004">
    <property type="entry name" value="Phosphate-specific transport system accessory protein PhoU"/>
    <property type="match status" value="1"/>
</dbReference>
<dbReference type="PANTHER" id="PTHR42930">
    <property type="entry name" value="PHOSPHATE-SPECIFIC TRANSPORT SYSTEM ACCESSORY PROTEIN PHOU"/>
    <property type="match status" value="1"/>
</dbReference>
<evidence type="ECO:0000256" key="1">
    <source>
        <dbReference type="ARBA" id="ARBA00004496"/>
    </source>
</evidence>
<feature type="domain" description="PhoU" evidence="8">
    <location>
        <begin position="19"/>
        <end position="105"/>
    </location>
</feature>
<sequence length="219" mass="24996">MVTRGQFHDDVENLKEEIRVLADMSIKALDMAVDALYHQDLEQAQKVMDDDVYIDQAELTLNEHAITLIARQQPVATDLRRLIVALKVSSDLERMADNASNIAKSTLHLGKQHNVTVHPLLRKMASRSREMLDLAIRAFEQEDVQMARKLSSMDNEVDEMYGIVTRDLLEETASQPNKVQYIVQMAYSARYIERFADHITNIGENIFYVVKGVSYDLNG</sequence>
<proteinExistence type="inferred from homology"/>
<protein>
    <recommendedName>
        <fullName evidence="7">Phosphate-specific transport system accessory protein PhoU</fullName>
    </recommendedName>
</protein>
<gene>
    <name evidence="9" type="ORF">N781_05645</name>
</gene>
<dbReference type="InterPro" id="IPR026022">
    <property type="entry name" value="PhoU_dom"/>
</dbReference>
<dbReference type="Pfam" id="PF01895">
    <property type="entry name" value="PhoU"/>
    <property type="match status" value="2"/>
</dbReference>
<dbReference type="InterPro" id="IPR028366">
    <property type="entry name" value="PhoU"/>
</dbReference>
<dbReference type="GO" id="GO:0006817">
    <property type="term" value="P:phosphate ion transport"/>
    <property type="evidence" value="ECO:0007669"/>
    <property type="project" value="UniProtKB-KW"/>
</dbReference>
<dbReference type="STRING" id="1385510.GCA_000425205_02710"/>
<evidence type="ECO:0000256" key="5">
    <source>
        <dbReference type="ARBA" id="ARBA00022490"/>
    </source>
</evidence>
<evidence type="ECO:0000259" key="8">
    <source>
        <dbReference type="Pfam" id="PF01895"/>
    </source>
</evidence>
<dbReference type="eggNOG" id="COG0704">
    <property type="taxonomic scope" value="Bacteria"/>
</dbReference>
<organism evidence="9 10">
    <name type="scientific">Pontibacillus halophilus JSM 076056 = DSM 19796</name>
    <dbReference type="NCBI Taxonomy" id="1385510"/>
    <lineage>
        <taxon>Bacteria</taxon>
        <taxon>Bacillati</taxon>
        <taxon>Bacillota</taxon>
        <taxon>Bacilli</taxon>
        <taxon>Bacillales</taxon>
        <taxon>Bacillaceae</taxon>
        <taxon>Pontibacillus</taxon>
    </lineage>
</organism>
<dbReference type="GO" id="GO:0030643">
    <property type="term" value="P:intracellular phosphate ion homeostasis"/>
    <property type="evidence" value="ECO:0007669"/>
    <property type="project" value="InterPro"/>
</dbReference>
<keyword evidence="10" id="KW-1185">Reference proteome</keyword>
<comment type="function">
    <text evidence="7">Plays a role in the regulation of phosphate uptake.</text>
</comment>
<evidence type="ECO:0000313" key="9">
    <source>
        <dbReference type="EMBL" id="KGX90856.1"/>
    </source>
</evidence>